<evidence type="ECO:0000256" key="1">
    <source>
        <dbReference type="SAM" id="Coils"/>
    </source>
</evidence>
<keyword evidence="1" id="KW-0175">Coiled coil</keyword>
<evidence type="ECO:0000313" key="3">
    <source>
        <dbReference type="Proteomes" id="UP000199627"/>
    </source>
</evidence>
<feature type="coiled-coil region" evidence="1">
    <location>
        <begin position="41"/>
        <end position="75"/>
    </location>
</feature>
<gene>
    <name evidence="2" type="ORF">SAMN05421664_0020</name>
</gene>
<evidence type="ECO:0000313" key="2">
    <source>
        <dbReference type="EMBL" id="SDQ04032.1"/>
    </source>
</evidence>
<sequence>MQGIEPKFHNSLTERMEYYRYLLKETTDDPQSHGFDIISHTSELLELYEDYLNNKKQLEKSIKNYKQYHNDLRKILTPKLRELKRRKEKK</sequence>
<dbReference type="AlphaFoldDB" id="A0A1H0XMC7"/>
<dbReference type="OrthoDB" id="1273940at2"/>
<reference evidence="3" key="1">
    <citation type="submission" date="2016-10" db="EMBL/GenBank/DDBJ databases">
        <authorList>
            <person name="Varghese N."/>
            <person name="Submissions S."/>
        </authorList>
    </citation>
    <scope>NUCLEOTIDE SEQUENCE [LARGE SCALE GENOMIC DNA]</scope>
    <source>
        <strain evidence="3">DSM 17072</strain>
    </source>
</reference>
<proteinExistence type="predicted"/>
<dbReference type="RefSeq" id="WP_089752475.1">
    <property type="nucleotide sequence ID" value="NZ_FNKL01000001.1"/>
</dbReference>
<dbReference type="EMBL" id="FNKL01000001">
    <property type="protein sequence ID" value="SDQ04032.1"/>
    <property type="molecule type" value="Genomic_DNA"/>
</dbReference>
<accession>A0A1H0XMC7</accession>
<dbReference type="Proteomes" id="UP000199627">
    <property type="component" value="Unassembled WGS sequence"/>
</dbReference>
<keyword evidence="3" id="KW-1185">Reference proteome</keyword>
<name>A0A1H0XMC7_9FLAO</name>
<protein>
    <submittedName>
        <fullName evidence="2">Uncharacterized protein</fullName>
    </submittedName>
</protein>
<dbReference type="STRING" id="311333.SAMN05421664_0020"/>
<organism evidence="2 3">
    <name type="scientific">Chryseobacterium soldanellicola</name>
    <dbReference type="NCBI Taxonomy" id="311333"/>
    <lineage>
        <taxon>Bacteria</taxon>
        <taxon>Pseudomonadati</taxon>
        <taxon>Bacteroidota</taxon>
        <taxon>Flavobacteriia</taxon>
        <taxon>Flavobacteriales</taxon>
        <taxon>Weeksellaceae</taxon>
        <taxon>Chryseobacterium group</taxon>
        <taxon>Chryseobacterium</taxon>
    </lineage>
</organism>